<name>A0A4Q2RVF6_9ACTN</name>
<dbReference type="EMBL" id="SDWT01000002">
    <property type="protein sequence ID" value="RYB91885.1"/>
    <property type="molecule type" value="Genomic_DNA"/>
</dbReference>
<sequence>MASSVAPRDPTPPPTCGCWTTPRTPRCEHGRMTGAGTTGARRRLLAAALGSTCVALAACTTPSDVAPGPTPGNRSSTTPGSSSSDPTPDPTPSPDPAPAAPIRIALAGDIHFEGVLAGRLRDPSSALAPAAEALSAADLTIANLETSVGAGGRPEPGKRYTFSAGPEAFAALAAAGVDVVSMANNHALDFGRGRLPSTLAAARRAGRAAAPLAVVGIGRDADRAFAPALTDVGGTVVATLAASVADQDPTADPTGDWAATDNRAGIADALDPARLLAGVRRAREDADVVVVYLHWGVQGERCPSQDQRTLARRLVGAGADVVAGSHAHRLQGDGRLGDAYVAYGLGNFAWYSPGGSTTSRTGILYLTVRPRTGGSRPPHVVRAAWEPRRIGVDGLPATTGPKDGADFRADRESLRSCAGLG</sequence>
<evidence type="ECO:0000256" key="2">
    <source>
        <dbReference type="SAM" id="MobiDB-lite"/>
    </source>
</evidence>
<organism evidence="4 5">
    <name type="scientific">Nocardioides oleivorans</name>
    <dbReference type="NCBI Taxonomy" id="273676"/>
    <lineage>
        <taxon>Bacteria</taxon>
        <taxon>Bacillati</taxon>
        <taxon>Actinomycetota</taxon>
        <taxon>Actinomycetes</taxon>
        <taxon>Propionibacteriales</taxon>
        <taxon>Nocardioidaceae</taxon>
        <taxon>Nocardioides</taxon>
    </lineage>
</organism>
<accession>A0A4Q2RVF6</accession>
<dbReference type="OrthoDB" id="9799970at2"/>
<feature type="region of interest" description="Disordered" evidence="2">
    <location>
        <begin position="61"/>
        <end position="100"/>
    </location>
</feature>
<proteinExistence type="inferred from homology"/>
<reference evidence="4 5" key="1">
    <citation type="submission" date="2019-01" db="EMBL/GenBank/DDBJ databases">
        <title>Novel species of Nocardioides.</title>
        <authorList>
            <person name="Liu Q."/>
            <person name="Xin Y.-H."/>
        </authorList>
    </citation>
    <scope>NUCLEOTIDE SEQUENCE [LARGE SCALE GENOMIC DNA]</scope>
    <source>
        <strain evidence="4 5">CGMCC 4.6882</strain>
    </source>
</reference>
<dbReference type="InterPro" id="IPR029052">
    <property type="entry name" value="Metallo-depent_PP-like"/>
</dbReference>
<keyword evidence="5" id="KW-1185">Reference proteome</keyword>
<dbReference type="PANTHER" id="PTHR33393">
    <property type="entry name" value="POLYGLUTAMINE SYNTHESIS ACCESSORY PROTEIN RV0574C-RELATED"/>
    <property type="match status" value="1"/>
</dbReference>
<evidence type="ECO:0000313" key="5">
    <source>
        <dbReference type="Proteomes" id="UP000294071"/>
    </source>
</evidence>
<dbReference type="InterPro" id="IPR019079">
    <property type="entry name" value="Capsule_synth_CapA"/>
</dbReference>
<protein>
    <submittedName>
        <fullName evidence="4">CapA family protein</fullName>
    </submittedName>
</protein>
<dbReference type="PANTHER" id="PTHR33393:SF13">
    <property type="entry name" value="PGA BIOSYNTHESIS PROTEIN CAPA"/>
    <property type="match status" value="1"/>
</dbReference>
<dbReference type="Gene3D" id="3.60.21.10">
    <property type="match status" value="1"/>
</dbReference>
<evidence type="ECO:0000256" key="1">
    <source>
        <dbReference type="ARBA" id="ARBA00005662"/>
    </source>
</evidence>
<comment type="similarity">
    <text evidence="1">Belongs to the CapA family.</text>
</comment>
<dbReference type="Proteomes" id="UP000294071">
    <property type="component" value="Unassembled WGS sequence"/>
</dbReference>
<comment type="caution">
    <text evidence="4">The sequence shown here is derived from an EMBL/GenBank/DDBJ whole genome shotgun (WGS) entry which is preliminary data.</text>
</comment>
<dbReference type="AlphaFoldDB" id="A0A4Q2RVF6"/>
<feature type="compositionally biased region" description="Pro residues" evidence="2">
    <location>
        <begin position="87"/>
        <end position="99"/>
    </location>
</feature>
<dbReference type="CDD" id="cd07381">
    <property type="entry name" value="MPP_CapA"/>
    <property type="match status" value="1"/>
</dbReference>
<feature type="region of interest" description="Disordered" evidence="2">
    <location>
        <begin position="1"/>
        <end position="34"/>
    </location>
</feature>
<feature type="compositionally biased region" description="Low complexity" evidence="2">
    <location>
        <begin position="71"/>
        <end position="86"/>
    </location>
</feature>
<dbReference type="Pfam" id="PF09587">
    <property type="entry name" value="PGA_cap"/>
    <property type="match status" value="1"/>
</dbReference>
<gene>
    <name evidence="4" type="ORF">EUA93_17315</name>
</gene>
<feature type="domain" description="Capsule synthesis protein CapA" evidence="3">
    <location>
        <begin position="103"/>
        <end position="352"/>
    </location>
</feature>
<evidence type="ECO:0000259" key="3">
    <source>
        <dbReference type="SMART" id="SM00854"/>
    </source>
</evidence>
<evidence type="ECO:0000313" key="4">
    <source>
        <dbReference type="EMBL" id="RYB91885.1"/>
    </source>
</evidence>
<dbReference type="SUPFAM" id="SSF56300">
    <property type="entry name" value="Metallo-dependent phosphatases"/>
    <property type="match status" value="1"/>
</dbReference>
<dbReference type="SMART" id="SM00854">
    <property type="entry name" value="PGA_cap"/>
    <property type="match status" value="1"/>
</dbReference>
<dbReference type="InterPro" id="IPR052169">
    <property type="entry name" value="CW_Biosynth-Accessory"/>
</dbReference>